<comment type="caution">
    <text evidence="2">The sequence shown here is derived from an EMBL/GenBank/DDBJ whole genome shotgun (WGS) entry which is preliminary data.</text>
</comment>
<evidence type="ECO:0000256" key="1">
    <source>
        <dbReference type="SAM" id="MobiDB-lite"/>
    </source>
</evidence>
<dbReference type="AlphaFoldDB" id="A0A4Y2T9H1"/>
<keyword evidence="3" id="KW-1185">Reference proteome</keyword>
<sequence>MRLDGSIRHLTSSGGSGSGTTRRSGVMGQYQASGHLHVGHWQRNRRSTLEKQARICSWRFHRGLTRLLYIKPTQRPTPPASRLRFFLAKFFGSNVSLVNFHLKENVFPCCLFPPRRKKLPFQKTIFLFAPRKKSPFTRKHCHFASAGSRQALANNAKFEYRGRLREN</sequence>
<reference evidence="2 3" key="1">
    <citation type="journal article" date="2019" name="Sci. Rep.">
        <title>Orb-weaving spider Araneus ventricosus genome elucidates the spidroin gene catalogue.</title>
        <authorList>
            <person name="Kono N."/>
            <person name="Nakamura H."/>
            <person name="Ohtoshi R."/>
            <person name="Moran D.A.P."/>
            <person name="Shinohara A."/>
            <person name="Yoshida Y."/>
            <person name="Fujiwara M."/>
            <person name="Mori M."/>
            <person name="Tomita M."/>
            <person name="Arakawa K."/>
        </authorList>
    </citation>
    <scope>NUCLEOTIDE SEQUENCE [LARGE SCALE GENOMIC DNA]</scope>
</reference>
<evidence type="ECO:0000313" key="2">
    <source>
        <dbReference type="EMBL" id="GBN96126.1"/>
    </source>
</evidence>
<evidence type="ECO:0000313" key="3">
    <source>
        <dbReference type="Proteomes" id="UP000499080"/>
    </source>
</evidence>
<name>A0A4Y2T9H1_ARAVE</name>
<proteinExistence type="predicted"/>
<feature type="region of interest" description="Disordered" evidence="1">
    <location>
        <begin position="1"/>
        <end position="25"/>
    </location>
</feature>
<dbReference type="Proteomes" id="UP000499080">
    <property type="component" value="Unassembled WGS sequence"/>
</dbReference>
<organism evidence="2 3">
    <name type="scientific">Araneus ventricosus</name>
    <name type="common">Orbweaver spider</name>
    <name type="synonym">Epeira ventricosa</name>
    <dbReference type="NCBI Taxonomy" id="182803"/>
    <lineage>
        <taxon>Eukaryota</taxon>
        <taxon>Metazoa</taxon>
        <taxon>Ecdysozoa</taxon>
        <taxon>Arthropoda</taxon>
        <taxon>Chelicerata</taxon>
        <taxon>Arachnida</taxon>
        <taxon>Araneae</taxon>
        <taxon>Araneomorphae</taxon>
        <taxon>Entelegynae</taxon>
        <taxon>Araneoidea</taxon>
        <taxon>Araneidae</taxon>
        <taxon>Araneus</taxon>
    </lineage>
</organism>
<protein>
    <submittedName>
        <fullName evidence="2">Uncharacterized protein</fullName>
    </submittedName>
</protein>
<gene>
    <name evidence="2" type="ORF">AVEN_190665_1</name>
</gene>
<accession>A0A4Y2T9H1</accession>
<dbReference type="EMBL" id="BGPR01026422">
    <property type="protein sequence ID" value="GBN96126.1"/>
    <property type="molecule type" value="Genomic_DNA"/>
</dbReference>